<accession>A0AAN7N082</accession>
<protein>
    <submittedName>
        <fullName evidence="1">Uncharacterized protein</fullName>
    </submittedName>
</protein>
<keyword evidence="2" id="KW-1185">Reference proteome</keyword>
<comment type="caution">
    <text evidence="1">The sequence shown here is derived from an EMBL/GenBank/DDBJ whole genome shotgun (WGS) entry which is preliminary data.</text>
</comment>
<evidence type="ECO:0000313" key="1">
    <source>
        <dbReference type="EMBL" id="KAK4801623.1"/>
    </source>
</evidence>
<dbReference type="AlphaFoldDB" id="A0AAN7N082"/>
<evidence type="ECO:0000313" key="2">
    <source>
        <dbReference type="Proteomes" id="UP001346149"/>
    </source>
</evidence>
<proteinExistence type="predicted"/>
<dbReference type="EMBL" id="JAXQNO010000003">
    <property type="protein sequence ID" value="KAK4801623.1"/>
    <property type="molecule type" value="Genomic_DNA"/>
</dbReference>
<name>A0AAN7N082_TRANT</name>
<reference evidence="1 2" key="1">
    <citation type="journal article" date="2023" name="Hortic Res">
        <title>Pangenome of water caltrop reveals structural variations and asymmetric subgenome divergence after allopolyploidization.</title>
        <authorList>
            <person name="Zhang X."/>
            <person name="Chen Y."/>
            <person name="Wang L."/>
            <person name="Yuan Y."/>
            <person name="Fang M."/>
            <person name="Shi L."/>
            <person name="Lu R."/>
            <person name="Comes H.P."/>
            <person name="Ma Y."/>
            <person name="Chen Y."/>
            <person name="Huang G."/>
            <person name="Zhou Y."/>
            <person name="Zheng Z."/>
            <person name="Qiu Y."/>
        </authorList>
    </citation>
    <scope>NUCLEOTIDE SEQUENCE [LARGE SCALE GENOMIC DNA]</scope>
    <source>
        <strain evidence="1">F231</strain>
    </source>
</reference>
<sequence length="49" mass="5431">MANGRLLTVEPLARHSEPSSVLLKLDQVHPGNDECGNLRLVRTAHEVEQ</sequence>
<organism evidence="1 2">
    <name type="scientific">Trapa natans</name>
    <name type="common">Water chestnut</name>
    <dbReference type="NCBI Taxonomy" id="22666"/>
    <lineage>
        <taxon>Eukaryota</taxon>
        <taxon>Viridiplantae</taxon>
        <taxon>Streptophyta</taxon>
        <taxon>Embryophyta</taxon>
        <taxon>Tracheophyta</taxon>
        <taxon>Spermatophyta</taxon>
        <taxon>Magnoliopsida</taxon>
        <taxon>eudicotyledons</taxon>
        <taxon>Gunneridae</taxon>
        <taxon>Pentapetalae</taxon>
        <taxon>rosids</taxon>
        <taxon>malvids</taxon>
        <taxon>Myrtales</taxon>
        <taxon>Lythraceae</taxon>
        <taxon>Trapa</taxon>
    </lineage>
</organism>
<gene>
    <name evidence="1" type="ORF">SAY86_022110</name>
</gene>
<dbReference type="Proteomes" id="UP001346149">
    <property type="component" value="Unassembled WGS sequence"/>
</dbReference>